<dbReference type="HOGENOM" id="CLU_100130_0_0_4"/>
<dbReference type="EMBL" id="AM406670">
    <property type="protein sequence ID" value="CAL92779.1"/>
    <property type="molecule type" value="Genomic_DNA"/>
</dbReference>
<evidence type="ECO:0000313" key="4">
    <source>
        <dbReference type="Proteomes" id="UP000002588"/>
    </source>
</evidence>
<dbReference type="PANTHER" id="PTHR38693:SF1">
    <property type="entry name" value="UBIQUINONE BIOSYNTHESIS ACCESSORY FACTOR UBIJ"/>
    <property type="match status" value="1"/>
</dbReference>
<gene>
    <name evidence="1" type="primary">ubiJ</name>
    <name evidence="3" type="ordered locus">azo0161</name>
</gene>
<comment type="function">
    <text evidence="1">Required for ubiquinone (coenzyme Q) biosynthesis. Binds hydrophobic ubiquinone biosynthetic intermediates via its SCP2 domain and is essential for the stability of the Ubi complex. May constitute a docking platform where Ubi enzymes assemble and access their SCP2-bound polyprenyl substrates.</text>
</comment>
<protein>
    <recommendedName>
        <fullName evidence="1">Ubiquinone biosynthesis accessory factor UbiJ</fullName>
    </recommendedName>
</protein>
<dbReference type="InterPro" id="IPR003033">
    <property type="entry name" value="SCP2_sterol-bd_dom"/>
</dbReference>
<dbReference type="Proteomes" id="UP000002588">
    <property type="component" value="Chromosome"/>
</dbReference>
<comment type="pathway">
    <text evidence="1">Cofactor biosynthesis; ubiquinone biosynthesis.</text>
</comment>
<evidence type="ECO:0000313" key="3">
    <source>
        <dbReference type="EMBL" id="CAL92779.1"/>
    </source>
</evidence>
<dbReference type="STRING" id="62928.azo0161"/>
<comment type="subcellular location">
    <subcellularLocation>
        <location evidence="1">Cytoplasm</location>
    </subcellularLocation>
</comment>
<dbReference type="GO" id="GO:0006744">
    <property type="term" value="P:ubiquinone biosynthetic process"/>
    <property type="evidence" value="ECO:0007669"/>
    <property type="project" value="UniProtKB-UniRule"/>
</dbReference>
<evidence type="ECO:0000259" key="2">
    <source>
        <dbReference type="Pfam" id="PF02036"/>
    </source>
</evidence>
<dbReference type="RefSeq" id="WP_011763897.1">
    <property type="nucleotide sequence ID" value="NC_008702.1"/>
</dbReference>
<keyword evidence="4" id="KW-1185">Reference proteome</keyword>
<reference evidence="3 4" key="1">
    <citation type="journal article" date="2006" name="Nat. Biotechnol.">
        <title>Complete genome of the mutualistic, N2-fixing grass endophyte Azoarcus sp. strain BH72.</title>
        <authorList>
            <person name="Krause A."/>
            <person name="Ramakumar A."/>
            <person name="Bartels D."/>
            <person name="Battistoni F."/>
            <person name="Bekel T."/>
            <person name="Boch J."/>
            <person name="Boehm M."/>
            <person name="Friedrich F."/>
            <person name="Hurek T."/>
            <person name="Krause L."/>
            <person name="Linke B."/>
            <person name="McHardy A.C."/>
            <person name="Sarkar A."/>
            <person name="Schneiker S."/>
            <person name="Syed A.A."/>
            <person name="Thauer R."/>
            <person name="Vorhoelter F.-J."/>
            <person name="Weidner S."/>
            <person name="Puehler A."/>
            <person name="Reinhold-Hurek B."/>
            <person name="Kaiser O."/>
            <person name="Goesmann A."/>
        </authorList>
    </citation>
    <scope>NUCLEOTIDE SEQUENCE [LARGE SCALE GENOMIC DNA]</scope>
    <source>
        <strain evidence="3 4">BH72</strain>
    </source>
</reference>
<name>A1K1S4_AZOSB</name>
<accession>A1K1S4</accession>
<dbReference type="GO" id="GO:0005737">
    <property type="term" value="C:cytoplasm"/>
    <property type="evidence" value="ECO:0007669"/>
    <property type="project" value="UniProtKB-SubCell"/>
</dbReference>
<dbReference type="AlphaFoldDB" id="A1K1S4"/>
<organism evidence="3 4">
    <name type="scientific">Azoarcus sp. (strain BH72)</name>
    <dbReference type="NCBI Taxonomy" id="418699"/>
    <lineage>
        <taxon>Bacteria</taxon>
        <taxon>Pseudomonadati</taxon>
        <taxon>Pseudomonadota</taxon>
        <taxon>Betaproteobacteria</taxon>
        <taxon>Rhodocyclales</taxon>
        <taxon>Zoogloeaceae</taxon>
        <taxon>Azoarcus</taxon>
    </lineage>
</organism>
<dbReference type="InterPro" id="IPR038989">
    <property type="entry name" value="UbiJ"/>
</dbReference>
<evidence type="ECO:0000256" key="1">
    <source>
        <dbReference type="HAMAP-Rule" id="MF_02215"/>
    </source>
</evidence>
<proteinExistence type="inferred from homology"/>
<keyword evidence="1" id="KW-0963">Cytoplasm</keyword>
<feature type="domain" description="SCP2" evidence="2">
    <location>
        <begin position="10"/>
        <end position="104"/>
    </location>
</feature>
<dbReference type="PANTHER" id="PTHR38693">
    <property type="entry name" value="UBIQUINONE BIOSYNTHESIS PROTEIN UBIJ"/>
    <property type="match status" value="1"/>
</dbReference>
<dbReference type="eggNOG" id="COG3165">
    <property type="taxonomic scope" value="Bacteria"/>
</dbReference>
<keyword evidence="1" id="KW-0831">Ubiquinone biosynthesis</keyword>
<dbReference type="UniPathway" id="UPA00232"/>
<dbReference type="HAMAP" id="MF_02215">
    <property type="entry name" value="UbiJ"/>
    <property type="match status" value="1"/>
</dbReference>
<dbReference type="Pfam" id="PF02036">
    <property type="entry name" value="SCP2"/>
    <property type="match status" value="1"/>
</dbReference>
<sequence length="192" mass="20701">MIEQAVLATINHLLAQSGWARTRLVPHAGRTAHLDLAPVHVGFSVANDGYLAQWAHEGEQPDVRLRVAATELLPDLVARGPAGVMQRVHLEGNAEFADALGFVFRNLRWDAEEDLSRVVGDILAHRAVTTARALVAGQQRAAANAAANVAEFLTAEERLLLGRPALGGFTAEIVDIRDQLGRLDKRITKLGG</sequence>
<dbReference type="KEGG" id="azo:azo0161"/>
<comment type="similarity">
    <text evidence="1">Belongs to the UbiJ family.</text>
</comment>